<accession>A0ABZ2IQ09</accession>
<dbReference type="EMBL" id="CP146284">
    <property type="protein sequence ID" value="WWV68012.1"/>
    <property type="molecule type" value="Genomic_DNA"/>
</dbReference>
<name>A0ABZ2IQ09_9BACT</name>
<organism evidence="1 2">
    <name type="scientific">Parabacteroides absconsus</name>
    <dbReference type="NCBI Taxonomy" id="2951805"/>
    <lineage>
        <taxon>Bacteria</taxon>
        <taxon>Pseudomonadati</taxon>
        <taxon>Bacteroidota</taxon>
        <taxon>Bacteroidia</taxon>
        <taxon>Bacteroidales</taxon>
        <taxon>Tannerellaceae</taxon>
        <taxon>Parabacteroides</taxon>
    </lineage>
</organism>
<gene>
    <name evidence="1" type="ORF">NEE14_012575</name>
</gene>
<reference evidence="1 2" key="1">
    <citation type="submission" date="2024-02" db="EMBL/GenBank/DDBJ databases">
        <title>Whole genome sequencing of Parabacteroides sp. AD58.</title>
        <authorList>
            <person name="Chaplin A.V."/>
            <person name="Pikina A.P."/>
            <person name="Sokolova S.R."/>
            <person name="Korostin D.O."/>
            <person name="Efimov B.A."/>
        </authorList>
    </citation>
    <scope>NUCLEOTIDE SEQUENCE [LARGE SCALE GENOMIC DNA]</scope>
    <source>
        <strain evidence="1 2">AD58</strain>
    </source>
</reference>
<proteinExistence type="predicted"/>
<dbReference type="Proteomes" id="UP001320603">
    <property type="component" value="Chromosome"/>
</dbReference>
<evidence type="ECO:0000313" key="2">
    <source>
        <dbReference type="Proteomes" id="UP001320603"/>
    </source>
</evidence>
<protein>
    <submittedName>
        <fullName evidence="1">YjbH domain-containing protein</fullName>
    </submittedName>
</protein>
<sequence length="216" mass="24277">MGTTGLMNIPTADMQPDGTFMAGGNFMPAAILPDSWGYHSGNYFVNMTFLPFLEVAYRCTLLKTGEDHNHKWNQDRSVSLRLRPLKEGKWWPAIVVGSNDAFTTNQLNMFEDSGGNRYFSSVFAVGTKHFCWGGHQVGLTVGGHIPFRSGSQKKGVLGGLEYRPAFYPDWSLMVEYDSDAVNLGTAIRLWKHLSLHVFCYDWQAVCGGLRYEVKLY</sequence>
<keyword evidence="2" id="KW-1185">Reference proteome</keyword>
<dbReference type="RefSeq" id="WP_251967439.1">
    <property type="nucleotide sequence ID" value="NZ_CP146284.1"/>
</dbReference>
<dbReference type="Pfam" id="PF06082">
    <property type="entry name" value="YjbH"/>
    <property type="match status" value="1"/>
</dbReference>
<evidence type="ECO:0000313" key="1">
    <source>
        <dbReference type="EMBL" id="WWV68012.1"/>
    </source>
</evidence>
<dbReference type="InterPro" id="IPR010344">
    <property type="entry name" value="YbjH"/>
</dbReference>